<dbReference type="SMART" id="SM00192">
    <property type="entry name" value="LDLa"/>
    <property type="match status" value="5"/>
</dbReference>
<evidence type="ECO:0000256" key="9">
    <source>
        <dbReference type="PROSITE-ProRule" id="PRU00124"/>
    </source>
</evidence>
<protein>
    <submittedName>
        <fullName evidence="10">Uncharacterized protein</fullName>
    </submittedName>
</protein>
<dbReference type="STRING" id="8090.ENSORLP00000028404"/>
<comment type="caution">
    <text evidence="9">Lacks conserved residue(s) required for the propagation of feature annotation.</text>
</comment>
<evidence type="ECO:0000256" key="3">
    <source>
        <dbReference type="ARBA" id="ARBA00022737"/>
    </source>
</evidence>
<dbReference type="InterPro" id="IPR023415">
    <property type="entry name" value="LDLR_class-A_CS"/>
</dbReference>
<dbReference type="PANTHER" id="PTHR22722">
    <property type="entry name" value="LOW-DENSITY LIPOPROTEIN RECEPTOR-RELATED PROTEIN 2-RELATED"/>
    <property type="match status" value="1"/>
</dbReference>
<evidence type="ECO:0000256" key="5">
    <source>
        <dbReference type="ARBA" id="ARBA00023136"/>
    </source>
</evidence>
<keyword evidence="7" id="KW-0675">Receptor</keyword>
<dbReference type="Bgee" id="ENSORLG00000023124">
    <property type="expression patterns" value="Expressed in ovary and 8 other cell types or tissues"/>
</dbReference>
<reference evidence="10" key="2">
    <citation type="submission" date="2025-08" db="UniProtKB">
        <authorList>
            <consortium name="Ensembl"/>
        </authorList>
    </citation>
    <scope>IDENTIFICATION</scope>
    <source>
        <strain evidence="10">Hd-rR</strain>
    </source>
</reference>
<dbReference type="CDD" id="cd00112">
    <property type="entry name" value="LDLa"/>
    <property type="match status" value="5"/>
</dbReference>
<keyword evidence="2" id="KW-0812">Transmembrane</keyword>
<dbReference type="PROSITE" id="PS50068">
    <property type="entry name" value="LDLRA_2"/>
    <property type="match status" value="5"/>
</dbReference>
<feature type="disulfide bond" evidence="9">
    <location>
        <begin position="51"/>
        <end position="63"/>
    </location>
</feature>
<accession>A0A3B3H8Z7</accession>
<dbReference type="PROSITE" id="PS01209">
    <property type="entry name" value="LDLRA_1"/>
    <property type="match status" value="3"/>
</dbReference>
<evidence type="ECO:0000256" key="2">
    <source>
        <dbReference type="ARBA" id="ARBA00022692"/>
    </source>
</evidence>
<keyword evidence="11" id="KW-1185">Reference proteome</keyword>
<dbReference type="Pfam" id="PF00057">
    <property type="entry name" value="Ldl_recept_a"/>
    <property type="match status" value="5"/>
</dbReference>
<evidence type="ECO:0000313" key="10">
    <source>
        <dbReference type="Ensembl" id="ENSORLP00000028404.1"/>
    </source>
</evidence>
<evidence type="ECO:0000256" key="8">
    <source>
        <dbReference type="ARBA" id="ARBA00023180"/>
    </source>
</evidence>
<dbReference type="Ensembl" id="ENSORLT00000041496.1">
    <property type="protein sequence ID" value="ENSORLP00000028404.1"/>
    <property type="gene ID" value="ENSORLG00000023124.1"/>
</dbReference>
<feature type="disulfide bond" evidence="9">
    <location>
        <begin position="107"/>
        <end position="122"/>
    </location>
</feature>
<dbReference type="Proteomes" id="UP000001038">
    <property type="component" value="Chromosome 12"/>
</dbReference>
<evidence type="ECO:0000256" key="6">
    <source>
        <dbReference type="ARBA" id="ARBA00023157"/>
    </source>
</evidence>
<proteinExistence type="predicted"/>
<evidence type="ECO:0000313" key="11">
    <source>
        <dbReference type="Proteomes" id="UP000001038"/>
    </source>
</evidence>
<keyword evidence="3" id="KW-0677">Repeat</keyword>
<dbReference type="InterPro" id="IPR036055">
    <property type="entry name" value="LDL_receptor-like_sf"/>
</dbReference>
<feature type="disulfide bond" evidence="9">
    <location>
        <begin position="58"/>
        <end position="76"/>
    </location>
</feature>
<keyword evidence="5" id="KW-0472">Membrane</keyword>
<dbReference type="GeneTree" id="ENSGT00940000164512"/>
<feature type="disulfide bond" evidence="9">
    <location>
        <begin position="212"/>
        <end position="227"/>
    </location>
</feature>
<evidence type="ECO:0000256" key="1">
    <source>
        <dbReference type="ARBA" id="ARBA00004167"/>
    </source>
</evidence>
<dbReference type="AlphaFoldDB" id="A0A3B3H8Z7"/>
<feature type="disulfide bond" evidence="9">
    <location>
        <begin position="70"/>
        <end position="85"/>
    </location>
</feature>
<dbReference type="GO" id="GO:0005886">
    <property type="term" value="C:plasma membrane"/>
    <property type="evidence" value="ECO:0000318"/>
    <property type="project" value="GO_Central"/>
</dbReference>
<dbReference type="InterPro" id="IPR051221">
    <property type="entry name" value="LDLR-related"/>
</dbReference>
<keyword evidence="4" id="KW-1133">Transmembrane helix</keyword>
<evidence type="ECO:0000256" key="4">
    <source>
        <dbReference type="ARBA" id="ARBA00022989"/>
    </source>
</evidence>
<reference evidence="10 11" key="1">
    <citation type="journal article" date="2007" name="Nature">
        <title>The medaka draft genome and insights into vertebrate genome evolution.</title>
        <authorList>
            <person name="Kasahara M."/>
            <person name="Naruse K."/>
            <person name="Sasaki S."/>
            <person name="Nakatani Y."/>
            <person name="Qu W."/>
            <person name="Ahsan B."/>
            <person name="Yamada T."/>
            <person name="Nagayasu Y."/>
            <person name="Doi K."/>
            <person name="Kasai Y."/>
            <person name="Jindo T."/>
            <person name="Kobayashi D."/>
            <person name="Shimada A."/>
            <person name="Toyoda A."/>
            <person name="Kuroki Y."/>
            <person name="Fujiyama A."/>
            <person name="Sasaki T."/>
            <person name="Shimizu A."/>
            <person name="Asakawa S."/>
            <person name="Shimizu N."/>
            <person name="Hashimoto S."/>
            <person name="Yang J."/>
            <person name="Lee Y."/>
            <person name="Matsushima K."/>
            <person name="Sugano S."/>
            <person name="Sakaizumi M."/>
            <person name="Narita T."/>
            <person name="Ohishi K."/>
            <person name="Haga S."/>
            <person name="Ohta F."/>
            <person name="Nomoto H."/>
            <person name="Nogata K."/>
            <person name="Morishita T."/>
            <person name="Endo T."/>
            <person name="Shin-I T."/>
            <person name="Takeda H."/>
            <person name="Morishita S."/>
            <person name="Kohara Y."/>
        </authorList>
    </citation>
    <scope>NUCLEOTIDE SEQUENCE [LARGE SCALE GENOMIC DNA]</scope>
    <source>
        <strain evidence="10 11">Hd-rR</strain>
    </source>
</reference>
<sequence>MGLTRSLSSWTYLECSAVRISVGLCWPLWFCLENTTIMTLLAVGCPPTKGCIDSDWMCQNGICIPKGLRCNGENDCMDNSDEGDCGEKMGSKACNDGTECVLLSHVCDGEQDCRDGSDELGCETDAPSVLCPSTSTHICISQSQFCNGVKDCPDGFDEKSCLEKCVSRSKSLKYLSQMLFMLFKTIIIFTCSFAADFLCKDRRSCVSKILVCDGRSHCHDGSDEVNCASEGPQAPQKPKKMWLVFFQHEFEYLNILNPANYVALFYFFLIDAAEKAPSTSMKTEVMSLSPPLIPSVTQAPKKPACSSPSVLCPGSSLCIKLTQMCDGKRDCPDGSDEKCVKRCPSACKMTSNLLF</sequence>
<organism evidence="10 11">
    <name type="scientific">Oryzias latipes</name>
    <name type="common">Japanese rice fish</name>
    <name type="synonym">Japanese killifish</name>
    <dbReference type="NCBI Taxonomy" id="8090"/>
    <lineage>
        <taxon>Eukaryota</taxon>
        <taxon>Metazoa</taxon>
        <taxon>Chordata</taxon>
        <taxon>Craniata</taxon>
        <taxon>Vertebrata</taxon>
        <taxon>Euteleostomi</taxon>
        <taxon>Actinopterygii</taxon>
        <taxon>Neopterygii</taxon>
        <taxon>Teleostei</taxon>
        <taxon>Neoteleostei</taxon>
        <taxon>Acanthomorphata</taxon>
        <taxon>Ovalentaria</taxon>
        <taxon>Atherinomorphae</taxon>
        <taxon>Beloniformes</taxon>
        <taxon>Adrianichthyidae</taxon>
        <taxon>Oryziinae</taxon>
        <taxon>Oryzias</taxon>
    </lineage>
</organism>
<dbReference type="SUPFAM" id="SSF57424">
    <property type="entry name" value="LDL receptor-like module"/>
    <property type="match status" value="5"/>
</dbReference>
<keyword evidence="8" id="KW-0325">Glycoprotein</keyword>
<dbReference type="GO" id="GO:0034185">
    <property type="term" value="F:apolipoprotein binding"/>
    <property type="evidence" value="ECO:0000318"/>
    <property type="project" value="GO_Central"/>
</dbReference>
<dbReference type="Gene3D" id="4.10.400.10">
    <property type="entry name" value="Low-density Lipoprotein Receptor"/>
    <property type="match status" value="5"/>
</dbReference>
<evidence type="ECO:0000256" key="7">
    <source>
        <dbReference type="ARBA" id="ARBA00023170"/>
    </source>
</evidence>
<feature type="disulfide bond" evidence="9">
    <location>
        <begin position="146"/>
        <end position="161"/>
    </location>
</feature>
<dbReference type="InParanoid" id="A0A3B3H8Z7"/>
<reference evidence="10" key="3">
    <citation type="submission" date="2025-09" db="UniProtKB">
        <authorList>
            <consortium name="Ensembl"/>
        </authorList>
    </citation>
    <scope>IDENTIFICATION</scope>
    <source>
        <strain evidence="10">Hd-rR</strain>
    </source>
</reference>
<comment type="subcellular location">
    <subcellularLocation>
        <location evidence="1">Membrane</location>
        <topology evidence="1">Single-pass membrane protein</topology>
    </subcellularLocation>
</comment>
<dbReference type="PANTHER" id="PTHR22722:SF14">
    <property type="entry name" value="MEGALIN, ISOFORM A"/>
    <property type="match status" value="1"/>
</dbReference>
<dbReference type="PRINTS" id="PR00261">
    <property type="entry name" value="LDLRECEPTOR"/>
</dbReference>
<dbReference type="InterPro" id="IPR002172">
    <property type="entry name" value="LDrepeatLR_classA_rpt"/>
</dbReference>
<name>A0A3B3H8Z7_ORYLA</name>
<keyword evidence="6 9" id="KW-1015">Disulfide bond</keyword>